<organism evidence="3 4">
    <name type="scientific">Urechidicola vernalis</name>
    <dbReference type="NCBI Taxonomy" id="3075600"/>
    <lineage>
        <taxon>Bacteria</taxon>
        <taxon>Pseudomonadati</taxon>
        <taxon>Bacteroidota</taxon>
        <taxon>Flavobacteriia</taxon>
        <taxon>Flavobacteriales</taxon>
        <taxon>Flavobacteriaceae</taxon>
        <taxon>Urechidicola</taxon>
    </lineage>
</organism>
<dbReference type="InterPro" id="IPR019734">
    <property type="entry name" value="TPR_rpt"/>
</dbReference>
<dbReference type="RefSeq" id="WP_311591581.1">
    <property type="nucleotide sequence ID" value="NZ_JAVRHV010000001.1"/>
</dbReference>
<reference evidence="3 4" key="1">
    <citation type="submission" date="2023-09" db="EMBL/GenBank/DDBJ databases">
        <authorList>
            <person name="Rey-Velasco X."/>
        </authorList>
    </citation>
    <scope>NUCLEOTIDE SEQUENCE [LARGE SCALE GENOMIC DNA]</scope>
    <source>
        <strain evidence="3 4">P050</strain>
    </source>
</reference>
<evidence type="ECO:0000256" key="1">
    <source>
        <dbReference type="PROSITE-ProRule" id="PRU00339"/>
    </source>
</evidence>
<sequence length="230" mass="26558">MKMKFFSCALLLLFICSCGSSTEDPAFLNDISGRYLFNADEELEIYIENDSWFMKWRGATKIKPLKVGDGVYFVKEMNEKIQFRKNPTDNKYYICLVPKTDDSQMAYDFMKLEKDEFTASYYLKNGQFNKALEAYKSIKSNDSLSPIIEEAHLNRMGYRVMNNEKNMVHAISIFKLNAALHPESDNVYDSLGEALLRNGDTLESITNYKKSLEIDSGNRRAQQIVEKYGN</sequence>
<accession>A0ABU2Y0T1</accession>
<comment type="caution">
    <text evidence="3">The sequence shown here is derived from an EMBL/GenBank/DDBJ whole genome shotgun (WGS) entry which is preliminary data.</text>
</comment>
<dbReference type="PROSITE" id="PS50005">
    <property type="entry name" value="TPR"/>
    <property type="match status" value="1"/>
</dbReference>
<feature type="chain" id="PRO_5045096183" description="Tetratricopeptide repeat protein" evidence="2">
    <location>
        <begin position="23"/>
        <end position="230"/>
    </location>
</feature>
<dbReference type="Proteomes" id="UP001252186">
    <property type="component" value="Unassembled WGS sequence"/>
</dbReference>
<gene>
    <name evidence="3" type="ORF">RM519_00860</name>
</gene>
<evidence type="ECO:0000256" key="2">
    <source>
        <dbReference type="SAM" id="SignalP"/>
    </source>
</evidence>
<feature type="repeat" description="TPR" evidence="1">
    <location>
        <begin position="185"/>
        <end position="218"/>
    </location>
</feature>
<evidence type="ECO:0008006" key="5">
    <source>
        <dbReference type="Google" id="ProtNLM"/>
    </source>
</evidence>
<dbReference type="SUPFAM" id="SSF48452">
    <property type="entry name" value="TPR-like"/>
    <property type="match status" value="1"/>
</dbReference>
<dbReference type="Gene3D" id="1.25.40.10">
    <property type="entry name" value="Tetratricopeptide repeat domain"/>
    <property type="match status" value="1"/>
</dbReference>
<keyword evidence="4" id="KW-1185">Reference proteome</keyword>
<dbReference type="InterPro" id="IPR011990">
    <property type="entry name" value="TPR-like_helical_dom_sf"/>
</dbReference>
<dbReference type="EMBL" id="JAVRHV010000001">
    <property type="protein sequence ID" value="MDT0551781.1"/>
    <property type="molecule type" value="Genomic_DNA"/>
</dbReference>
<name>A0ABU2Y0T1_9FLAO</name>
<dbReference type="PROSITE" id="PS51257">
    <property type="entry name" value="PROKAR_LIPOPROTEIN"/>
    <property type="match status" value="1"/>
</dbReference>
<protein>
    <recommendedName>
        <fullName evidence="5">Tetratricopeptide repeat protein</fullName>
    </recommendedName>
</protein>
<evidence type="ECO:0000313" key="4">
    <source>
        <dbReference type="Proteomes" id="UP001252186"/>
    </source>
</evidence>
<keyword evidence="1" id="KW-0802">TPR repeat</keyword>
<keyword evidence="2" id="KW-0732">Signal</keyword>
<evidence type="ECO:0000313" key="3">
    <source>
        <dbReference type="EMBL" id="MDT0551781.1"/>
    </source>
</evidence>
<feature type="signal peptide" evidence="2">
    <location>
        <begin position="1"/>
        <end position="22"/>
    </location>
</feature>
<proteinExistence type="predicted"/>